<sequence length="290" mass="31204">MPWSRIISGIIAIALALTLIVLGGWYFTVGFGILIFLGQLEIFRLVRAKGILPAAKITMVVSQILLIASYLSPPLADALLPLAGTFICFYLLFQPKFATIADVAASILGLFYGGYLPSFWIRLRQLEAAQTSNLPLSGYWPTDWPTLQQLPLGLSATLLAFACIWAADIGAYAMGRLFGKTPLSNISPKKTVEGAVFGLIGSISIGILGAWLLQWPLWSLAGTALGMLIGISSLLGDLTESLMKRDAGVKDSGQLIPGHGGILDRTDSYVFTAPLVYYFVTLLVPLLPKL</sequence>
<evidence type="ECO:0000256" key="13">
    <source>
        <dbReference type="ARBA" id="ARBA00023136"/>
    </source>
</evidence>
<keyword evidence="13 17" id="KW-0472">Membrane</keyword>
<evidence type="ECO:0000256" key="2">
    <source>
        <dbReference type="ARBA" id="ARBA00004141"/>
    </source>
</evidence>
<feature type="transmembrane region" description="Helical" evidence="17">
    <location>
        <begin position="50"/>
        <end position="72"/>
    </location>
</feature>
<feature type="transmembrane region" description="Helical" evidence="17">
    <location>
        <begin position="218"/>
        <end position="236"/>
    </location>
</feature>
<accession>A0ABW6I9Y7</accession>
<comment type="caution">
    <text evidence="18">The sequence shown here is derived from an EMBL/GenBank/DDBJ whole genome shotgun (WGS) entry which is preliminary data.</text>
</comment>
<keyword evidence="10 16" id="KW-0548">Nucleotidyltransferase</keyword>
<evidence type="ECO:0000256" key="5">
    <source>
        <dbReference type="ARBA" id="ARBA00010185"/>
    </source>
</evidence>
<dbReference type="Proteomes" id="UP001600165">
    <property type="component" value="Unassembled WGS sequence"/>
</dbReference>
<organism evidence="18 19">
    <name type="scientific">Almyronema epifaneia S1</name>
    <dbReference type="NCBI Taxonomy" id="2991925"/>
    <lineage>
        <taxon>Bacteria</taxon>
        <taxon>Bacillati</taxon>
        <taxon>Cyanobacteriota</taxon>
        <taxon>Cyanophyceae</taxon>
        <taxon>Nodosilineales</taxon>
        <taxon>Nodosilineaceae</taxon>
        <taxon>Almyronema</taxon>
        <taxon>Almyronema epifaneia</taxon>
    </lineage>
</organism>
<dbReference type="PROSITE" id="PS01315">
    <property type="entry name" value="CDS"/>
    <property type="match status" value="1"/>
</dbReference>
<evidence type="ECO:0000256" key="15">
    <source>
        <dbReference type="ARBA" id="ARBA00023264"/>
    </source>
</evidence>
<dbReference type="EMBL" id="JBHZOL010000008">
    <property type="protein sequence ID" value="MFE4104971.1"/>
    <property type="molecule type" value="Genomic_DNA"/>
</dbReference>
<comment type="pathway">
    <text evidence="3 16">Phospholipid metabolism; CDP-diacylglycerol biosynthesis; CDP-diacylglycerol from sn-glycerol 3-phosphate: step 3/3.</text>
</comment>
<evidence type="ECO:0000256" key="10">
    <source>
        <dbReference type="ARBA" id="ARBA00022695"/>
    </source>
</evidence>
<feature type="transmembrane region" description="Helical" evidence="17">
    <location>
        <begin position="100"/>
        <end position="121"/>
    </location>
</feature>
<evidence type="ECO:0000313" key="18">
    <source>
        <dbReference type="EMBL" id="MFE4104971.1"/>
    </source>
</evidence>
<comment type="similarity">
    <text evidence="5 16">Belongs to the CDS family.</text>
</comment>
<dbReference type="RefSeq" id="WP_377960767.1">
    <property type="nucleotide sequence ID" value="NZ_JBHZOL010000008.1"/>
</dbReference>
<evidence type="ECO:0000256" key="14">
    <source>
        <dbReference type="ARBA" id="ARBA00023209"/>
    </source>
</evidence>
<keyword evidence="14" id="KW-0594">Phospholipid biosynthesis</keyword>
<evidence type="ECO:0000313" key="19">
    <source>
        <dbReference type="Proteomes" id="UP001600165"/>
    </source>
</evidence>
<evidence type="ECO:0000256" key="8">
    <source>
        <dbReference type="ARBA" id="ARBA00022679"/>
    </source>
</evidence>
<comment type="subcellular location">
    <subcellularLocation>
        <location evidence="2">Membrane</location>
        <topology evidence="2">Multi-pass membrane protein</topology>
    </subcellularLocation>
</comment>
<evidence type="ECO:0000256" key="3">
    <source>
        <dbReference type="ARBA" id="ARBA00005119"/>
    </source>
</evidence>
<evidence type="ECO:0000256" key="4">
    <source>
        <dbReference type="ARBA" id="ARBA00005189"/>
    </source>
</evidence>
<evidence type="ECO:0000256" key="11">
    <source>
        <dbReference type="ARBA" id="ARBA00022989"/>
    </source>
</evidence>
<proteinExistence type="inferred from homology"/>
<keyword evidence="9 16" id="KW-0812">Transmembrane</keyword>
<evidence type="ECO:0000256" key="1">
    <source>
        <dbReference type="ARBA" id="ARBA00001698"/>
    </source>
</evidence>
<dbReference type="Pfam" id="PF01148">
    <property type="entry name" value="CTP_transf_1"/>
    <property type="match status" value="1"/>
</dbReference>
<dbReference type="PANTHER" id="PTHR47101:SF1">
    <property type="entry name" value="PHOSPHATIDATE CYTIDYLYLTRANSFERASE 4, CHLOROPLASTIC"/>
    <property type="match status" value="1"/>
</dbReference>
<evidence type="ECO:0000256" key="17">
    <source>
        <dbReference type="SAM" id="Phobius"/>
    </source>
</evidence>
<evidence type="ECO:0000256" key="6">
    <source>
        <dbReference type="ARBA" id="ARBA00012487"/>
    </source>
</evidence>
<comment type="pathway">
    <text evidence="4">Lipid metabolism.</text>
</comment>
<keyword evidence="8 16" id="KW-0808">Transferase</keyword>
<evidence type="ECO:0000256" key="9">
    <source>
        <dbReference type="ARBA" id="ARBA00022692"/>
    </source>
</evidence>
<dbReference type="GO" id="GO:0016779">
    <property type="term" value="F:nucleotidyltransferase activity"/>
    <property type="evidence" value="ECO:0007669"/>
    <property type="project" value="UniProtKB-KW"/>
</dbReference>
<evidence type="ECO:0000256" key="7">
    <source>
        <dbReference type="ARBA" id="ARBA00022516"/>
    </source>
</evidence>
<dbReference type="PANTHER" id="PTHR47101">
    <property type="entry name" value="PHOSPHATIDATE CYTIDYLYLTRANSFERASE 5, CHLOROPLASTIC"/>
    <property type="match status" value="1"/>
</dbReference>
<feature type="transmembrane region" description="Helical" evidence="17">
    <location>
        <begin position="6"/>
        <end position="38"/>
    </location>
</feature>
<dbReference type="InterPro" id="IPR000374">
    <property type="entry name" value="PC_trans"/>
</dbReference>
<keyword evidence="15" id="KW-1208">Phospholipid metabolism</keyword>
<evidence type="ECO:0000256" key="16">
    <source>
        <dbReference type="RuleBase" id="RU003938"/>
    </source>
</evidence>
<feature type="transmembrane region" description="Helical" evidence="17">
    <location>
        <begin position="194"/>
        <end position="212"/>
    </location>
</feature>
<evidence type="ECO:0000256" key="12">
    <source>
        <dbReference type="ARBA" id="ARBA00023098"/>
    </source>
</evidence>
<keyword evidence="12" id="KW-0443">Lipid metabolism</keyword>
<dbReference type="EC" id="2.7.7.41" evidence="6 16"/>
<gene>
    <name evidence="18" type="ORF">ACFVKH_01690</name>
</gene>
<keyword evidence="19" id="KW-1185">Reference proteome</keyword>
<comment type="catalytic activity">
    <reaction evidence="1 16">
        <text>a 1,2-diacyl-sn-glycero-3-phosphate + CTP + H(+) = a CDP-1,2-diacyl-sn-glycerol + diphosphate</text>
        <dbReference type="Rhea" id="RHEA:16229"/>
        <dbReference type="ChEBI" id="CHEBI:15378"/>
        <dbReference type="ChEBI" id="CHEBI:33019"/>
        <dbReference type="ChEBI" id="CHEBI:37563"/>
        <dbReference type="ChEBI" id="CHEBI:58332"/>
        <dbReference type="ChEBI" id="CHEBI:58608"/>
        <dbReference type="EC" id="2.7.7.41"/>
    </reaction>
</comment>
<feature type="transmembrane region" description="Helical" evidence="17">
    <location>
        <begin position="78"/>
        <end position="93"/>
    </location>
</feature>
<keyword evidence="7" id="KW-0444">Lipid biosynthesis</keyword>
<feature type="transmembrane region" description="Helical" evidence="17">
    <location>
        <begin position="269"/>
        <end position="287"/>
    </location>
</feature>
<reference evidence="18 19" key="1">
    <citation type="submission" date="2024-10" db="EMBL/GenBank/DDBJ databases">
        <authorList>
            <person name="Ratan Roy A."/>
            <person name="Morales Sandoval P.H."/>
            <person name="De Los Santos Villalobos S."/>
            <person name="Chakraborty S."/>
            <person name="Mukherjee J."/>
        </authorList>
    </citation>
    <scope>NUCLEOTIDE SEQUENCE [LARGE SCALE GENOMIC DNA]</scope>
    <source>
        <strain evidence="18 19">S1</strain>
    </source>
</reference>
<name>A0ABW6I9Y7_9CYAN</name>
<keyword evidence="11 17" id="KW-1133">Transmembrane helix</keyword>
<protein>
    <recommendedName>
        <fullName evidence="6 16">Phosphatidate cytidylyltransferase</fullName>
        <ecNumber evidence="6 16">2.7.7.41</ecNumber>
    </recommendedName>
</protein>
<feature type="transmembrane region" description="Helical" evidence="17">
    <location>
        <begin position="150"/>
        <end position="173"/>
    </location>
</feature>